<dbReference type="Proteomes" id="UP000809789">
    <property type="component" value="Unassembled WGS sequence"/>
</dbReference>
<dbReference type="Pfam" id="PF08728">
    <property type="entry name" value="CRT10"/>
    <property type="match status" value="1"/>
</dbReference>
<feature type="region of interest" description="Disordered" evidence="1">
    <location>
        <begin position="333"/>
        <end position="388"/>
    </location>
</feature>
<dbReference type="SUPFAM" id="SSF50978">
    <property type="entry name" value="WD40 repeat-like"/>
    <property type="match status" value="1"/>
</dbReference>
<organism evidence="2 3">
    <name type="scientific">Elsinoe batatas</name>
    <dbReference type="NCBI Taxonomy" id="2601811"/>
    <lineage>
        <taxon>Eukaryota</taxon>
        <taxon>Fungi</taxon>
        <taxon>Dikarya</taxon>
        <taxon>Ascomycota</taxon>
        <taxon>Pezizomycotina</taxon>
        <taxon>Dothideomycetes</taxon>
        <taxon>Dothideomycetidae</taxon>
        <taxon>Myriangiales</taxon>
        <taxon>Elsinoaceae</taxon>
        <taxon>Elsinoe</taxon>
    </lineage>
</organism>
<dbReference type="OrthoDB" id="5591786at2759"/>
<feature type="compositionally biased region" description="Acidic residues" evidence="1">
    <location>
        <begin position="418"/>
        <end position="446"/>
    </location>
</feature>
<name>A0A8K0KXA2_9PEZI</name>
<feature type="compositionally biased region" description="Low complexity" evidence="1">
    <location>
        <begin position="462"/>
        <end position="471"/>
    </location>
</feature>
<sequence length="731" mass="80221">MLVVQPLGAGLCRNHHPLSSPTPSQYALKPWRTNLTGLSNTHNLYFVAHASEIIVYEPRFPAQDLSSSFSLVVSTPPSVRGLQGHIDPRNPHAINNLVVDYLGSEEILAVVRDDGDVDAYLTKHISAAIERRRCALNSLSVVAAEIRPLLHRNVGNSAWGLAIHTEGRLIAVSSNNHEFNIFKFGLADHTGDESVNVSSECSQFSDREQDEHIRLPNGGANIPCIAFCNSGHDPDGRYLLTTDISGLTRWWDLRSRAGPQGMYTGRSPRQTSAFSEDCAGWGVAFLDPRAFAEVDDFHGAAFPAAAKNAADLKYDSAVWDLTAARLGLSAAGDAHATSMTSIPLPNGDRQGSTPRRSSSHGLGERQSTRRISQHDNGTPSNDDNEDDDLVEETIVERIRKVVLRVGDNGSNSTIGSEDSSEQDDNDDDNDDDMQDIMDEDEEDIDDDNNRVPLDTRDEPAHTINTTTTNTTQPPPLDPDGPDLVPFNTPARNPRSRLRIRRELAILRRLYADQYPIPHSPSLSPAEQNYHLLFANDTAMCPGLPCPIFTASVRDMHLLQPATSPSPTAIDHLPLILIANAFKTPLSADADDFAFGTDFFERCSLLAQIPSLGVLVVGNQKGKVAVLSGFKTRERIDIKGPAGTRVKGVKWVYGLRLQAMVPFRRQEREGLKPACQLYGLAVGRMQGCLRGDGEGPGEERWRLMVMWIDETVLSYEIRREEKGGLGVEGLVI</sequence>
<feature type="compositionally biased region" description="Polar residues" evidence="1">
    <location>
        <begin position="337"/>
        <end position="360"/>
    </location>
</feature>
<keyword evidence="3" id="KW-1185">Reference proteome</keyword>
<protein>
    <submittedName>
        <fullName evidence="2">Uncharacterized protein</fullName>
    </submittedName>
</protein>
<dbReference type="AlphaFoldDB" id="A0A8K0KXA2"/>
<evidence type="ECO:0000313" key="2">
    <source>
        <dbReference type="EMBL" id="KAG8625669.1"/>
    </source>
</evidence>
<dbReference type="InterPro" id="IPR015943">
    <property type="entry name" value="WD40/YVTN_repeat-like_dom_sf"/>
</dbReference>
<dbReference type="Gene3D" id="2.130.10.10">
    <property type="entry name" value="YVTN repeat-like/Quinoprotein amine dehydrogenase"/>
    <property type="match status" value="1"/>
</dbReference>
<reference evidence="2" key="1">
    <citation type="submission" date="2021-07" db="EMBL/GenBank/DDBJ databases">
        <title>Elsinoe batatas strain:CRI-CJ2 Genome sequencing and assembly.</title>
        <authorList>
            <person name="Huang L."/>
        </authorList>
    </citation>
    <scope>NUCLEOTIDE SEQUENCE</scope>
    <source>
        <strain evidence="2">CRI-CJ2</strain>
    </source>
</reference>
<feature type="compositionally biased region" description="Basic and acidic residues" evidence="1">
    <location>
        <begin position="447"/>
        <end position="460"/>
    </location>
</feature>
<evidence type="ECO:0000313" key="3">
    <source>
        <dbReference type="Proteomes" id="UP000809789"/>
    </source>
</evidence>
<gene>
    <name evidence="2" type="ORF">KVT40_006070</name>
</gene>
<dbReference type="InterPro" id="IPR014839">
    <property type="entry name" value="Crt10"/>
</dbReference>
<dbReference type="EMBL" id="JAESVG020000007">
    <property type="protein sequence ID" value="KAG8625669.1"/>
    <property type="molecule type" value="Genomic_DNA"/>
</dbReference>
<accession>A0A8K0KXA2</accession>
<dbReference type="InterPro" id="IPR036322">
    <property type="entry name" value="WD40_repeat_dom_sf"/>
</dbReference>
<proteinExistence type="predicted"/>
<feature type="region of interest" description="Disordered" evidence="1">
    <location>
        <begin position="407"/>
        <end position="478"/>
    </location>
</feature>
<comment type="caution">
    <text evidence="2">The sequence shown here is derived from an EMBL/GenBank/DDBJ whole genome shotgun (WGS) entry which is preliminary data.</text>
</comment>
<evidence type="ECO:0000256" key="1">
    <source>
        <dbReference type="SAM" id="MobiDB-lite"/>
    </source>
</evidence>